<keyword evidence="1" id="KW-1133">Transmembrane helix</keyword>
<feature type="transmembrane region" description="Helical" evidence="1">
    <location>
        <begin position="91"/>
        <end position="110"/>
    </location>
</feature>
<sequence length="209" mass="22602">MALSELDQLLDDGRRNAIVAWLLVGLLSCASVGVVVTTGVLWSLFALVLVVLAVIPPLAYRTAYVMLPWEVLLMAALPVVGLALGSELLSSQFGAYFAVAAISLVIAVELQSFTPIRLSPGFAVVLVVMGTLASAALWGIVRWGSDVYLGTDFITTNEALMYEWIYSTIAGLFAGVVFTVYFRRQITMADRVPAELTDELAHDRRGESE</sequence>
<proteinExistence type="predicted"/>
<evidence type="ECO:0000313" key="3">
    <source>
        <dbReference type="Proteomes" id="UP000199199"/>
    </source>
</evidence>
<dbReference type="OrthoDB" id="342532at2157"/>
<dbReference type="RefSeq" id="WP_092906629.1">
    <property type="nucleotide sequence ID" value="NZ_FOZS01000004.1"/>
</dbReference>
<keyword evidence="3" id="KW-1185">Reference proteome</keyword>
<evidence type="ECO:0000313" key="2">
    <source>
        <dbReference type="EMBL" id="SFS97042.1"/>
    </source>
</evidence>
<dbReference type="Proteomes" id="UP000199199">
    <property type="component" value="Unassembled WGS sequence"/>
</dbReference>
<feature type="transmembrane region" description="Helical" evidence="1">
    <location>
        <begin position="122"/>
        <end position="144"/>
    </location>
</feature>
<keyword evidence="1" id="KW-0812">Transmembrane</keyword>
<protein>
    <submittedName>
        <fullName evidence="2">Uncharacterized protein</fullName>
    </submittedName>
</protein>
<name>A0A1I6U6I9_9EURY</name>
<keyword evidence="1" id="KW-0472">Membrane</keyword>
<dbReference type="EMBL" id="FOZS01000004">
    <property type="protein sequence ID" value="SFS97042.1"/>
    <property type="molecule type" value="Genomic_DNA"/>
</dbReference>
<organism evidence="2 3">
    <name type="scientific">Halostagnicola kamekurae</name>
    <dbReference type="NCBI Taxonomy" id="619731"/>
    <lineage>
        <taxon>Archaea</taxon>
        <taxon>Methanobacteriati</taxon>
        <taxon>Methanobacteriota</taxon>
        <taxon>Stenosarchaea group</taxon>
        <taxon>Halobacteria</taxon>
        <taxon>Halobacteriales</taxon>
        <taxon>Natrialbaceae</taxon>
        <taxon>Halostagnicola</taxon>
    </lineage>
</organism>
<dbReference type="AlphaFoldDB" id="A0A1I6U6I9"/>
<feature type="transmembrane region" description="Helical" evidence="1">
    <location>
        <begin position="67"/>
        <end position="85"/>
    </location>
</feature>
<feature type="transmembrane region" description="Helical" evidence="1">
    <location>
        <begin position="164"/>
        <end position="182"/>
    </location>
</feature>
<gene>
    <name evidence="2" type="ORF">SAMN04488556_3593</name>
</gene>
<evidence type="ECO:0000256" key="1">
    <source>
        <dbReference type="SAM" id="Phobius"/>
    </source>
</evidence>
<feature type="transmembrane region" description="Helical" evidence="1">
    <location>
        <begin position="42"/>
        <end position="60"/>
    </location>
</feature>
<reference evidence="3" key="1">
    <citation type="submission" date="2016-10" db="EMBL/GenBank/DDBJ databases">
        <authorList>
            <person name="Varghese N."/>
            <person name="Submissions S."/>
        </authorList>
    </citation>
    <scope>NUCLEOTIDE SEQUENCE [LARGE SCALE GENOMIC DNA]</scope>
    <source>
        <strain evidence="3">DSM 22427</strain>
    </source>
</reference>
<accession>A0A1I6U6I9</accession>